<dbReference type="EMBL" id="VFMO01000001">
    <property type="protein sequence ID" value="TQJ13726.1"/>
    <property type="molecule type" value="Genomic_DNA"/>
</dbReference>
<keyword evidence="2" id="KW-1133">Transmembrane helix</keyword>
<organism evidence="3 4">
    <name type="scientific">Yimella lutea</name>
    <dbReference type="NCBI Taxonomy" id="587872"/>
    <lineage>
        <taxon>Bacteria</taxon>
        <taxon>Bacillati</taxon>
        <taxon>Actinomycetota</taxon>
        <taxon>Actinomycetes</taxon>
        <taxon>Micrococcales</taxon>
        <taxon>Dermacoccaceae</taxon>
        <taxon>Yimella</taxon>
    </lineage>
</organism>
<keyword evidence="4" id="KW-1185">Reference proteome</keyword>
<gene>
    <name evidence="3" type="ORF">FB459_1158</name>
</gene>
<feature type="region of interest" description="Disordered" evidence="1">
    <location>
        <begin position="1"/>
        <end position="23"/>
    </location>
</feature>
<name>A0A542EEP3_9MICO</name>
<evidence type="ECO:0000313" key="3">
    <source>
        <dbReference type="EMBL" id="TQJ13726.1"/>
    </source>
</evidence>
<dbReference type="Proteomes" id="UP000320806">
    <property type="component" value="Unassembled WGS sequence"/>
</dbReference>
<protein>
    <recommendedName>
        <fullName evidence="5">Oxalate:formate antiporter</fullName>
    </recommendedName>
</protein>
<proteinExistence type="predicted"/>
<evidence type="ECO:0000256" key="2">
    <source>
        <dbReference type="SAM" id="Phobius"/>
    </source>
</evidence>
<keyword evidence="2" id="KW-0812">Transmembrane</keyword>
<evidence type="ECO:0000256" key="1">
    <source>
        <dbReference type="SAM" id="MobiDB-lite"/>
    </source>
</evidence>
<comment type="caution">
    <text evidence="3">The sequence shown here is derived from an EMBL/GenBank/DDBJ whole genome shotgun (WGS) entry which is preliminary data.</text>
</comment>
<reference evidence="3 4" key="1">
    <citation type="submission" date="2019-06" db="EMBL/GenBank/DDBJ databases">
        <title>Sequencing the genomes of 1000 actinobacteria strains.</title>
        <authorList>
            <person name="Klenk H.-P."/>
        </authorList>
    </citation>
    <scope>NUCLEOTIDE SEQUENCE [LARGE SCALE GENOMIC DNA]</scope>
    <source>
        <strain evidence="3 4">DSM 19828</strain>
    </source>
</reference>
<sequence length="58" mass="6502">MSNNEIREEPRDEVRHEQVPGQHASTSPLMVALAWALVAMPLLYGLWQAVIKASKLFA</sequence>
<evidence type="ECO:0000313" key="4">
    <source>
        <dbReference type="Proteomes" id="UP000320806"/>
    </source>
</evidence>
<evidence type="ECO:0008006" key="5">
    <source>
        <dbReference type="Google" id="ProtNLM"/>
    </source>
</evidence>
<accession>A0A542EEP3</accession>
<feature type="transmembrane region" description="Helical" evidence="2">
    <location>
        <begin position="29"/>
        <end position="47"/>
    </location>
</feature>
<keyword evidence="2" id="KW-0472">Membrane</keyword>
<dbReference type="RefSeq" id="WP_168990254.1">
    <property type="nucleotide sequence ID" value="NZ_BAABCI010000002.1"/>
</dbReference>
<feature type="compositionally biased region" description="Basic and acidic residues" evidence="1">
    <location>
        <begin position="1"/>
        <end position="18"/>
    </location>
</feature>
<dbReference type="AlphaFoldDB" id="A0A542EEP3"/>